<reference evidence="2" key="1">
    <citation type="submission" date="2018-05" db="EMBL/GenBank/DDBJ databases">
        <authorList>
            <person name="Lanie J.A."/>
            <person name="Ng W.-L."/>
            <person name="Kazmierczak K.M."/>
            <person name="Andrzejewski T.M."/>
            <person name="Davidsen T.M."/>
            <person name="Wayne K.J."/>
            <person name="Tettelin H."/>
            <person name="Glass J.I."/>
            <person name="Rusch D."/>
            <person name="Podicherti R."/>
            <person name="Tsui H.-C.T."/>
            <person name="Winkler M.E."/>
        </authorList>
    </citation>
    <scope>NUCLEOTIDE SEQUENCE</scope>
</reference>
<name>A0A382JM04_9ZZZZ</name>
<dbReference type="SUPFAM" id="SSF89796">
    <property type="entry name" value="CoA-transferase family III (CaiB/BaiF)"/>
    <property type="match status" value="1"/>
</dbReference>
<evidence type="ECO:0000313" key="2">
    <source>
        <dbReference type="EMBL" id="SVC11661.1"/>
    </source>
</evidence>
<dbReference type="InterPro" id="IPR050483">
    <property type="entry name" value="CoA-transferase_III_domain"/>
</dbReference>
<protein>
    <recommendedName>
        <fullName evidence="3">CoA transferase</fullName>
    </recommendedName>
</protein>
<dbReference type="InterPro" id="IPR003673">
    <property type="entry name" value="CoA-Trfase_fam_III"/>
</dbReference>
<proteinExistence type="predicted"/>
<dbReference type="GO" id="GO:0008410">
    <property type="term" value="F:CoA-transferase activity"/>
    <property type="evidence" value="ECO:0007669"/>
    <property type="project" value="TreeGrafter"/>
</dbReference>
<dbReference type="Pfam" id="PF02515">
    <property type="entry name" value="CoA_transf_3"/>
    <property type="match status" value="1"/>
</dbReference>
<accession>A0A382JM04</accession>
<dbReference type="EMBL" id="UINC01074455">
    <property type="protein sequence ID" value="SVC11661.1"/>
    <property type="molecule type" value="Genomic_DNA"/>
</dbReference>
<dbReference type="Gene3D" id="3.40.50.10540">
    <property type="entry name" value="Crotonobetainyl-coa:carnitine coa-transferase, domain 1"/>
    <property type="match status" value="1"/>
</dbReference>
<dbReference type="AlphaFoldDB" id="A0A382JM04"/>
<keyword evidence="1" id="KW-0808">Transferase</keyword>
<feature type="non-terminal residue" evidence="2">
    <location>
        <position position="152"/>
    </location>
</feature>
<dbReference type="PANTHER" id="PTHR48207:SF3">
    <property type="entry name" value="SUCCINATE--HYDROXYMETHYLGLUTARATE COA-TRANSFERASE"/>
    <property type="match status" value="1"/>
</dbReference>
<dbReference type="PANTHER" id="PTHR48207">
    <property type="entry name" value="SUCCINATE--HYDROXYMETHYLGLUTARATE COA-TRANSFERASE"/>
    <property type="match status" value="1"/>
</dbReference>
<gene>
    <name evidence="2" type="ORF">METZ01_LOCUS264515</name>
</gene>
<evidence type="ECO:0008006" key="3">
    <source>
        <dbReference type="Google" id="ProtNLM"/>
    </source>
</evidence>
<evidence type="ECO:0000256" key="1">
    <source>
        <dbReference type="ARBA" id="ARBA00022679"/>
    </source>
</evidence>
<dbReference type="InterPro" id="IPR023606">
    <property type="entry name" value="CoA-Trfase_III_dom_1_sf"/>
</dbReference>
<organism evidence="2">
    <name type="scientific">marine metagenome</name>
    <dbReference type="NCBI Taxonomy" id="408172"/>
    <lineage>
        <taxon>unclassified sequences</taxon>
        <taxon>metagenomes</taxon>
        <taxon>ecological metagenomes</taxon>
    </lineage>
</organism>
<sequence length="152" mass="16237">MNRPFEGISVVDLTRVLAGPYSTYQLALLGADVLRVEQPGTSDFVRFGGGDPDLAAAGLGPGFLAQNANKRSIAINLKDPRGKDIVRSLSARADVLTENFRPGVMERLGLSAESLMAENPRLIYCAISGYGQDGPMAQWPAYDHVVQAVSGM</sequence>